<keyword evidence="3" id="KW-1185">Reference proteome</keyword>
<dbReference type="Gene3D" id="3.40.50.720">
    <property type="entry name" value="NAD(P)-binding Rossmann-like Domain"/>
    <property type="match status" value="2"/>
</dbReference>
<dbReference type="PANTHER" id="PTHR42938">
    <property type="entry name" value="FORMATE DEHYDROGENASE 1"/>
    <property type="match status" value="1"/>
</dbReference>
<name>A0A5N5WVI3_9EURO</name>
<protein>
    <recommendedName>
        <fullName evidence="1">D-isomer specific 2-hydroxyacid dehydrogenase catalytic domain-containing protein</fullName>
    </recommendedName>
</protein>
<dbReference type="PANTHER" id="PTHR42938:SF22">
    <property type="entry name" value="D-3-PHOSPHOGLYCERATE DEHYDROGENASE"/>
    <property type="match status" value="1"/>
</dbReference>
<sequence>MARSDSRLPAKDFIKAQCLRVVMKQGVGVDNIDLTAAKKRGFPVHNTPAPNSKSVAELSMALTMALTRRVSEIDRAVRGGATVIRSQTFSTSMYGKTVGVVGMENIEKIVAQKWIGAFDCSVVAYDPFVSPDAWSVLDHTQCPDVE</sequence>
<accession>A0A5N5WVI3</accession>
<dbReference type="OrthoDB" id="298012at2759"/>
<reference evidence="2 3" key="1">
    <citation type="submission" date="2019-04" db="EMBL/GenBank/DDBJ databases">
        <title>Friends and foes A comparative genomics study of 23 Aspergillus species from section Flavi.</title>
        <authorList>
            <consortium name="DOE Joint Genome Institute"/>
            <person name="Kjaerbolling I."/>
            <person name="Vesth T."/>
            <person name="Frisvad J.C."/>
            <person name="Nybo J.L."/>
            <person name="Theobald S."/>
            <person name="Kildgaard S."/>
            <person name="Isbrandt T."/>
            <person name="Kuo A."/>
            <person name="Sato A."/>
            <person name="Lyhne E.K."/>
            <person name="Kogle M.E."/>
            <person name="Wiebenga A."/>
            <person name="Kun R.S."/>
            <person name="Lubbers R.J."/>
            <person name="Makela M.R."/>
            <person name="Barry K."/>
            <person name="Chovatia M."/>
            <person name="Clum A."/>
            <person name="Daum C."/>
            <person name="Haridas S."/>
            <person name="He G."/>
            <person name="LaButti K."/>
            <person name="Lipzen A."/>
            <person name="Mondo S."/>
            <person name="Riley R."/>
            <person name="Salamov A."/>
            <person name="Simmons B.A."/>
            <person name="Magnuson J.K."/>
            <person name="Henrissat B."/>
            <person name="Mortensen U.H."/>
            <person name="Larsen T.O."/>
            <person name="Devries R.P."/>
            <person name="Grigoriev I.V."/>
            <person name="Machida M."/>
            <person name="Baker S.E."/>
            <person name="Andersen M.R."/>
        </authorList>
    </citation>
    <scope>NUCLEOTIDE SEQUENCE [LARGE SCALE GENOMIC DNA]</scope>
    <source>
        <strain evidence="2 3">CBS 151.66</strain>
    </source>
</reference>
<gene>
    <name evidence="2" type="ORF">BDV29DRAFT_159819</name>
</gene>
<dbReference type="GO" id="GO:0051287">
    <property type="term" value="F:NAD binding"/>
    <property type="evidence" value="ECO:0007669"/>
    <property type="project" value="InterPro"/>
</dbReference>
<dbReference type="EMBL" id="ML732282">
    <property type="protein sequence ID" value="KAB8071122.1"/>
    <property type="molecule type" value="Genomic_DNA"/>
</dbReference>
<evidence type="ECO:0000313" key="3">
    <source>
        <dbReference type="Proteomes" id="UP000326565"/>
    </source>
</evidence>
<dbReference type="Pfam" id="PF00389">
    <property type="entry name" value="2-Hacid_dh"/>
    <property type="match status" value="1"/>
</dbReference>
<dbReference type="SUPFAM" id="SSF52283">
    <property type="entry name" value="Formate/glycerate dehydrogenase catalytic domain-like"/>
    <property type="match status" value="1"/>
</dbReference>
<dbReference type="AlphaFoldDB" id="A0A5N5WVI3"/>
<dbReference type="InterPro" id="IPR006139">
    <property type="entry name" value="D-isomer_2_OHA_DH_cat_dom"/>
</dbReference>
<evidence type="ECO:0000313" key="2">
    <source>
        <dbReference type="EMBL" id="KAB8071122.1"/>
    </source>
</evidence>
<dbReference type="InterPro" id="IPR036291">
    <property type="entry name" value="NAD(P)-bd_dom_sf"/>
</dbReference>
<dbReference type="GO" id="GO:0004617">
    <property type="term" value="F:phosphoglycerate dehydrogenase activity"/>
    <property type="evidence" value="ECO:0007669"/>
    <property type="project" value="TreeGrafter"/>
</dbReference>
<organism evidence="2 3">
    <name type="scientific">Aspergillus leporis</name>
    <dbReference type="NCBI Taxonomy" id="41062"/>
    <lineage>
        <taxon>Eukaryota</taxon>
        <taxon>Fungi</taxon>
        <taxon>Dikarya</taxon>
        <taxon>Ascomycota</taxon>
        <taxon>Pezizomycotina</taxon>
        <taxon>Eurotiomycetes</taxon>
        <taxon>Eurotiomycetidae</taxon>
        <taxon>Eurotiales</taxon>
        <taxon>Aspergillaceae</taxon>
        <taxon>Aspergillus</taxon>
        <taxon>Aspergillus subgen. Circumdati</taxon>
    </lineage>
</organism>
<dbReference type="SUPFAM" id="SSF51735">
    <property type="entry name" value="NAD(P)-binding Rossmann-fold domains"/>
    <property type="match status" value="1"/>
</dbReference>
<evidence type="ECO:0000259" key="1">
    <source>
        <dbReference type="Pfam" id="PF00389"/>
    </source>
</evidence>
<dbReference type="Proteomes" id="UP000326565">
    <property type="component" value="Unassembled WGS sequence"/>
</dbReference>
<proteinExistence type="predicted"/>
<feature type="domain" description="D-isomer specific 2-hydroxyacid dehydrogenase catalytic" evidence="1">
    <location>
        <begin position="3"/>
        <end position="112"/>
    </location>
</feature>